<dbReference type="Gene3D" id="3.40.109.10">
    <property type="entry name" value="NADH Oxidase"/>
    <property type="match status" value="1"/>
</dbReference>
<evidence type="ECO:0000313" key="2">
    <source>
        <dbReference type="EMBL" id="MFC3759523.1"/>
    </source>
</evidence>
<evidence type="ECO:0000313" key="3">
    <source>
        <dbReference type="Proteomes" id="UP001595699"/>
    </source>
</evidence>
<dbReference type="RefSeq" id="WP_205122097.1">
    <property type="nucleotide sequence ID" value="NZ_JAFBCM010000001.1"/>
</dbReference>
<comment type="caution">
    <text evidence="2">The sequence shown here is derived from an EMBL/GenBank/DDBJ whole genome shotgun (WGS) entry which is preliminary data.</text>
</comment>
<dbReference type="Proteomes" id="UP001595699">
    <property type="component" value="Unassembled WGS sequence"/>
</dbReference>
<dbReference type="InterPro" id="IPR020051">
    <property type="entry name" value="SagB-type_dehydrogenase"/>
</dbReference>
<reference evidence="3" key="1">
    <citation type="journal article" date="2019" name="Int. J. Syst. Evol. Microbiol.">
        <title>The Global Catalogue of Microorganisms (GCM) 10K type strain sequencing project: providing services to taxonomists for standard genome sequencing and annotation.</title>
        <authorList>
            <consortium name="The Broad Institute Genomics Platform"/>
            <consortium name="The Broad Institute Genome Sequencing Center for Infectious Disease"/>
            <person name="Wu L."/>
            <person name="Ma J."/>
        </authorList>
    </citation>
    <scope>NUCLEOTIDE SEQUENCE [LARGE SCALE GENOMIC DNA]</scope>
    <source>
        <strain evidence="3">CGMCC 4.7241</strain>
    </source>
</reference>
<proteinExistence type="predicted"/>
<accession>A0ABV7Y2S0</accession>
<evidence type="ECO:0000259" key="1">
    <source>
        <dbReference type="Pfam" id="PF00881"/>
    </source>
</evidence>
<feature type="domain" description="Nitroreductase" evidence="1">
    <location>
        <begin position="20"/>
        <end position="200"/>
    </location>
</feature>
<keyword evidence="3" id="KW-1185">Reference proteome</keyword>
<dbReference type="SUPFAM" id="SSF55469">
    <property type="entry name" value="FMN-dependent nitroreductase-like"/>
    <property type="match status" value="1"/>
</dbReference>
<organism evidence="2 3">
    <name type="scientific">Tenggerimyces flavus</name>
    <dbReference type="NCBI Taxonomy" id="1708749"/>
    <lineage>
        <taxon>Bacteria</taxon>
        <taxon>Bacillati</taxon>
        <taxon>Actinomycetota</taxon>
        <taxon>Actinomycetes</taxon>
        <taxon>Propionibacteriales</taxon>
        <taxon>Nocardioidaceae</taxon>
        <taxon>Tenggerimyces</taxon>
    </lineage>
</organism>
<dbReference type="InterPro" id="IPR000415">
    <property type="entry name" value="Nitroreductase-like"/>
</dbReference>
<dbReference type="NCBIfam" id="TIGR03605">
    <property type="entry name" value="antibiot_sagB"/>
    <property type="match status" value="1"/>
</dbReference>
<dbReference type="Pfam" id="PF00881">
    <property type="entry name" value="Nitroreductase"/>
    <property type="match status" value="1"/>
</dbReference>
<sequence length="202" mass="21167">MRLPEPATSLAPSLTDALWSRRSHYAFAPRPLELGALSTLLRLSVGVSRTVAAYDDPAHPLSLAPSAGGLRSLTTYVLARDAEDLAAGVYAYDPVEHALVPGGSDLGALGSAYVQPEFAARAPVSLALAAHLDVALAKYPPRHFRTLHVDAGIAVQNLYLVGTALGLACCAVSGFHDERLAALLELPASSIPMMLFPVGHLP</sequence>
<name>A0ABV7Y2S0_9ACTN</name>
<dbReference type="InterPro" id="IPR052544">
    <property type="entry name" value="Bacteriocin_Proc_Enz"/>
</dbReference>
<dbReference type="EMBL" id="JBHRZH010000001">
    <property type="protein sequence ID" value="MFC3759523.1"/>
    <property type="molecule type" value="Genomic_DNA"/>
</dbReference>
<dbReference type="PANTHER" id="PTHR43745:SF2">
    <property type="entry name" value="NITROREDUCTASE MJ1384-RELATED"/>
    <property type="match status" value="1"/>
</dbReference>
<protein>
    <submittedName>
        <fullName evidence="2">SagB/ThcOx family dehydrogenase</fullName>
    </submittedName>
</protein>
<dbReference type="InterPro" id="IPR029479">
    <property type="entry name" value="Nitroreductase"/>
</dbReference>
<dbReference type="CDD" id="cd02142">
    <property type="entry name" value="McbC_SagB-like_oxidoreductase"/>
    <property type="match status" value="1"/>
</dbReference>
<gene>
    <name evidence="2" type="ORF">ACFOUW_01610</name>
</gene>
<dbReference type="PANTHER" id="PTHR43745">
    <property type="entry name" value="NITROREDUCTASE MJ1384-RELATED"/>
    <property type="match status" value="1"/>
</dbReference>